<dbReference type="GO" id="GO:0006508">
    <property type="term" value="P:proteolysis"/>
    <property type="evidence" value="ECO:0007669"/>
    <property type="project" value="InterPro"/>
</dbReference>
<dbReference type="GO" id="GO:0008236">
    <property type="term" value="F:serine-type peptidase activity"/>
    <property type="evidence" value="ECO:0007669"/>
    <property type="project" value="InterPro"/>
</dbReference>
<evidence type="ECO:0000313" key="3">
    <source>
        <dbReference type="EMBL" id="CAB4915940.1"/>
    </source>
</evidence>
<evidence type="ECO:0000259" key="1">
    <source>
        <dbReference type="Pfam" id="PF00326"/>
    </source>
</evidence>
<dbReference type="Gene3D" id="3.40.50.1820">
    <property type="entry name" value="alpha/beta hydrolase"/>
    <property type="match status" value="1"/>
</dbReference>
<dbReference type="GO" id="GO:0008239">
    <property type="term" value="F:dipeptidyl-peptidase activity"/>
    <property type="evidence" value="ECO:0007669"/>
    <property type="project" value="TreeGrafter"/>
</dbReference>
<dbReference type="SUPFAM" id="SSF53474">
    <property type="entry name" value="alpha/beta-Hydrolases"/>
    <property type="match status" value="1"/>
</dbReference>
<dbReference type="Pfam" id="PF00930">
    <property type="entry name" value="DPPIV_N"/>
    <property type="match status" value="1"/>
</dbReference>
<feature type="domain" description="Dipeptidylpeptidase IV N-terminal" evidence="2">
    <location>
        <begin position="14"/>
        <end position="157"/>
    </location>
</feature>
<dbReference type="InterPro" id="IPR029058">
    <property type="entry name" value="AB_hydrolase_fold"/>
</dbReference>
<organism evidence="3">
    <name type="scientific">freshwater metagenome</name>
    <dbReference type="NCBI Taxonomy" id="449393"/>
    <lineage>
        <taxon>unclassified sequences</taxon>
        <taxon>metagenomes</taxon>
        <taxon>ecological metagenomes</taxon>
    </lineage>
</organism>
<proteinExistence type="predicted"/>
<feature type="domain" description="Peptidase S9 prolyl oligopeptidase catalytic" evidence="1">
    <location>
        <begin position="243"/>
        <end position="440"/>
    </location>
</feature>
<evidence type="ECO:0000259" key="2">
    <source>
        <dbReference type="Pfam" id="PF00930"/>
    </source>
</evidence>
<dbReference type="InterPro" id="IPR050278">
    <property type="entry name" value="Serine_Prot_S9B/DPPIV"/>
</dbReference>
<name>A0A6J7HI81_9ZZZZ</name>
<dbReference type="InterPro" id="IPR001375">
    <property type="entry name" value="Peptidase_S9_cat"/>
</dbReference>
<sequence>MTWDLEAFPYLATVAPSQHGTVLELLNREQNLVSIQLLNATTGELTELQRRTDTAWIDVMPGVPSIDFDQQLLEIVNDEATDTYRLARADVFITPENLQVRALIDSDETGAVVAASLEPTTQAFYRVNYATGSVTALTDEHSWSSGVVSGQTSVIVEADSLQPRTTFTAKTAQHSWSIGNHAEIPNIKVQPHYLQAGVLDLETCVLWPTGHVMGSKKLPVILSPYGGPHGQRVMRNAAAFTSEQWFADQGFAVIVTDNRGTPGRGPAWERAVHHDLATYPVADQVEALLALAETNPDLDISRVGIRGWSFGGYLAALALLERPDIFSAAVAGAPVTDWSLYDTAYTERYLGTPQGNPAAYEKTSLLNKADQLEKPLLLIHGLADDNVFAAHTLQLSSALLAAGKPHSVVPLSGVTHMTPQEIVAENLLRLEVDFFRSHLGD</sequence>
<dbReference type="PANTHER" id="PTHR11731">
    <property type="entry name" value="PROTEASE FAMILY S9B,C DIPEPTIDYL-PEPTIDASE IV-RELATED"/>
    <property type="match status" value="1"/>
</dbReference>
<dbReference type="Pfam" id="PF00326">
    <property type="entry name" value="Peptidase_S9"/>
    <property type="match status" value="1"/>
</dbReference>
<protein>
    <submittedName>
        <fullName evidence="3">Unannotated protein</fullName>
    </submittedName>
</protein>
<gene>
    <name evidence="3" type="ORF">UFOPK3576_01419</name>
</gene>
<dbReference type="InterPro" id="IPR002469">
    <property type="entry name" value="Peptidase_S9B_N"/>
</dbReference>
<dbReference type="AlphaFoldDB" id="A0A6J7HI81"/>
<dbReference type="EMBL" id="CAFBMO010000077">
    <property type="protein sequence ID" value="CAB4915940.1"/>
    <property type="molecule type" value="Genomic_DNA"/>
</dbReference>
<accession>A0A6J7HI81</accession>
<dbReference type="Gene3D" id="2.140.10.30">
    <property type="entry name" value="Dipeptidylpeptidase IV, N-terminal domain"/>
    <property type="match status" value="1"/>
</dbReference>
<dbReference type="PANTHER" id="PTHR11731:SF193">
    <property type="entry name" value="DIPEPTIDYL PEPTIDASE 9"/>
    <property type="match status" value="1"/>
</dbReference>
<reference evidence="3" key="1">
    <citation type="submission" date="2020-05" db="EMBL/GenBank/DDBJ databases">
        <authorList>
            <person name="Chiriac C."/>
            <person name="Salcher M."/>
            <person name="Ghai R."/>
            <person name="Kavagutti S V."/>
        </authorList>
    </citation>
    <scope>NUCLEOTIDE SEQUENCE</scope>
</reference>